<dbReference type="InterPro" id="IPR037177">
    <property type="entry name" value="DLC_sf"/>
</dbReference>
<keyword evidence="11" id="KW-0732">Signal</keyword>
<dbReference type="SUPFAM" id="SSF54648">
    <property type="entry name" value="DLC"/>
    <property type="match status" value="1"/>
</dbReference>
<dbReference type="GO" id="GO:0045505">
    <property type="term" value="F:dynein intermediate chain binding"/>
    <property type="evidence" value="ECO:0007669"/>
    <property type="project" value="TreeGrafter"/>
</dbReference>
<keyword evidence="9" id="KW-0206">Cytoskeleton</keyword>
<comment type="subcellular location">
    <subcellularLocation>
        <location evidence="2">Cytoplasm</location>
        <location evidence="2">Cytoskeleton</location>
    </subcellularLocation>
    <subcellularLocation>
        <location evidence="1">Nucleus</location>
    </subcellularLocation>
</comment>
<dbReference type="GO" id="GO:0005868">
    <property type="term" value="C:cytoplasmic dynein complex"/>
    <property type="evidence" value="ECO:0007669"/>
    <property type="project" value="TreeGrafter"/>
</dbReference>
<evidence type="ECO:0000256" key="7">
    <source>
        <dbReference type="ARBA" id="ARBA00022816"/>
    </source>
</evidence>
<evidence type="ECO:0000256" key="10">
    <source>
        <dbReference type="ARBA" id="ARBA00023242"/>
    </source>
</evidence>
<keyword evidence="10" id="KW-0539">Nucleus</keyword>
<gene>
    <name evidence="12" type="ORF">NE237_027408</name>
</gene>
<evidence type="ECO:0000256" key="6">
    <source>
        <dbReference type="ARBA" id="ARBA00022701"/>
    </source>
</evidence>
<dbReference type="EMBL" id="JAMYWD010000012">
    <property type="protein sequence ID" value="KAJ4950576.1"/>
    <property type="molecule type" value="Genomic_DNA"/>
</dbReference>
<evidence type="ECO:0000313" key="13">
    <source>
        <dbReference type="Proteomes" id="UP001141806"/>
    </source>
</evidence>
<evidence type="ECO:0000256" key="11">
    <source>
        <dbReference type="SAM" id="SignalP"/>
    </source>
</evidence>
<dbReference type="FunFam" id="3.30.740.10:FF:000005">
    <property type="entry name" value="Dynein light chain"/>
    <property type="match status" value="1"/>
</dbReference>
<evidence type="ECO:0000256" key="4">
    <source>
        <dbReference type="ARBA" id="ARBA00022448"/>
    </source>
</evidence>
<dbReference type="Pfam" id="PF01221">
    <property type="entry name" value="Dynein_light"/>
    <property type="match status" value="1"/>
</dbReference>
<protein>
    <recommendedName>
        <fullName evidence="3">Dynein light chain 1, cytoplasmic</fullName>
    </recommendedName>
</protein>
<name>A0A9Q0GPA1_9MAGN</name>
<keyword evidence="8" id="KW-0653">Protein transport</keyword>
<dbReference type="PANTHER" id="PTHR11886">
    <property type="entry name" value="DYNEIN LIGHT CHAIN"/>
    <property type="match status" value="1"/>
</dbReference>
<evidence type="ECO:0000256" key="9">
    <source>
        <dbReference type="ARBA" id="ARBA00023212"/>
    </source>
</evidence>
<proteinExistence type="predicted"/>
<dbReference type="GO" id="GO:0015031">
    <property type="term" value="P:protein transport"/>
    <property type="evidence" value="ECO:0007669"/>
    <property type="project" value="UniProtKB-KW"/>
</dbReference>
<dbReference type="GO" id="GO:0051028">
    <property type="term" value="P:mRNA transport"/>
    <property type="evidence" value="ECO:0007669"/>
    <property type="project" value="UniProtKB-KW"/>
</dbReference>
<keyword evidence="13" id="KW-1185">Reference proteome</keyword>
<dbReference type="AlphaFoldDB" id="A0A9Q0GPA1"/>
<dbReference type="CDD" id="cd21452">
    <property type="entry name" value="DLC-like_DYNLL1_DYNLL2"/>
    <property type="match status" value="1"/>
</dbReference>
<dbReference type="PANTHER" id="PTHR11886:SF56">
    <property type="entry name" value="OS02G0580400 PROTEIN"/>
    <property type="match status" value="1"/>
</dbReference>
<dbReference type="Proteomes" id="UP001141806">
    <property type="component" value="Unassembled WGS sequence"/>
</dbReference>
<evidence type="ECO:0000313" key="12">
    <source>
        <dbReference type="EMBL" id="KAJ4950576.1"/>
    </source>
</evidence>
<keyword evidence="4" id="KW-0813">Transport</keyword>
<dbReference type="GO" id="GO:0005874">
    <property type="term" value="C:microtubule"/>
    <property type="evidence" value="ECO:0007669"/>
    <property type="project" value="UniProtKB-KW"/>
</dbReference>
<keyword evidence="5" id="KW-0963">Cytoplasm</keyword>
<dbReference type="OrthoDB" id="10033309at2759"/>
<feature type="signal peptide" evidence="11">
    <location>
        <begin position="1"/>
        <end position="19"/>
    </location>
</feature>
<dbReference type="InterPro" id="IPR001372">
    <property type="entry name" value="Dynein_light_chain_typ-1/2"/>
</dbReference>
<evidence type="ECO:0000256" key="8">
    <source>
        <dbReference type="ARBA" id="ARBA00022927"/>
    </source>
</evidence>
<organism evidence="12 13">
    <name type="scientific">Protea cynaroides</name>
    <dbReference type="NCBI Taxonomy" id="273540"/>
    <lineage>
        <taxon>Eukaryota</taxon>
        <taxon>Viridiplantae</taxon>
        <taxon>Streptophyta</taxon>
        <taxon>Embryophyta</taxon>
        <taxon>Tracheophyta</taxon>
        <taxon>Spermatophyta</taxon>
        <taxon>Magnoliopsida</taxon>
        <taxon>Proteales</taxon>
        <taxon>Proteaceae</taxon>
        <taxon>Protea</taxon>
    </lineage>
</organism>
<accession>A0A9Q0GPA1</accession>
<feature type="chain" id="PRO_5040372549" description="Dynein light chain 1, cytoplasmic" evidence="11">
    <location>
        <begin position="20"/>
        <end position="214"/>
    </location>
</feature>
<evidence type="ECO:0000256" key="5">
    <source>
        <dbReference type="ARBA" id="ARBA00022490"/>
    </source>
</evidence>
<dbReference type="GO" id="GO:0007017">
    <property type="term" value="P:microtubule-based process"/>
    <property type="evidence" value="ECO:0007669"/>
    <property type="project" value="InterPro"/>
</dbReference>
<dbReference type="GO" id="GO:0005634">
    <property type="term" value="C:nucleus"/>
    <property type="evidence" value="ECO:0007669"/>
    <property type="project" value="UniProtKB-SubCell"/>
</dbReference>
<keyword evidence="7" id="KW-0509">mRNA transport</keyword>
<dbReference type="SMART" id="SM01375">
    <property type="entry name" value="Dynein_light"/>
    <property type="match status" value="1"/>
</dbReference>
<dbReference type="Gene3D" id="3.30.740.10">
    <property type="entry name" value="Protein Inhibitor Of Neuronal Nitric Oxide Synthase"/>
    <property type="match status" value="1"/>
</dbReference>
<reference evidence="12" key="1">
    <citation type="journal article" date="2023" name="Plant J.">
        <title>The genome of the king protea, Protea cynaroides.</title>
        <authorList>
            <person name="Chang J."/>
            <person name="Duong T.A."/>
            <person name="Schoeman C."/>
            <person name="Ma X."/>
            <person name="Roodt D."/>
            <person name="Barker N."/>
            <person name="Li Z."/>
            <person name="Van de Peer Y."/>
            <person name="Mizrachi E."/>
        </authorList>
    </citation>
    <scope>NUCLEOTIDE SEQUENCE</scope>
    <source>
        <tissue evidence="12">Young leaves</tissue>
    </source>
</reference>
<keyword evidence="6" id="KW-0493">Microtubule</keyword>
<evidence type="ECO:0000256" key="1">
    <source>
        <dbReference type="ARBA" id="ARBA00004123"/>
    </source>
</evidence>
<evidence type="ECO:0000256" key="3">
    <source>
        <dbReference type="ARBA" id="ARBA00015062"/>
    </source>
</evidence>
<evidence type="ECO:0000256" key="2">
    <source>
        <dbReference type="ARBA" id="ARBA00004245"/>
    </source>
</evidence>
<comment type="caution">
    <text evidence="12">The sequence shown here is derived from an EMBL/GenBank/DDBJ whole genome shotgun (WGS) entry which is preliminary data.</text>
</comment>
<sequence length="214" mass="23933">MLSCHALLVFLCFVPHLSCFLPLVKLNLLSPEILSLSRPYRSKQSITPKFQTFLLLTPLSLKRKMAGENGKVSRKKQGEGMVVYQSNRTLAARAPWPPEVKLAATAVELNVRPRSADMPADMQERAYRYSRALVDAATDKRPNLTHVALSLKKEFDASYGPAWHCVVGKSFGSFVTHSLGGFLYFSVDDFSFLLFKTEVLPVFRKTLYSAADGK</sequence>